<keyword evidence="6" id="KW-1185">Reference proteome</keyword>
<feature type="repeat" description="ANK" evidence="3">
    <location>
        <begin position="127"/>
        <end position="159"/>
    </location>
</feature>
<reference evidence="5" key="2">
    <citation type="journal article" date="2023" name="IMA Fungus">
        <title>Comparative genomic study of the Penicillium genus elucidates a diverse pangenome and 15 lateral gene transfer events.</title>
        <authorList>
            <person name="Petersen C."/>
            <person name="Sorensen T."/>
            <person name="Nielsen M.R."/>
            <person name="Sondergaard T.E."/>
            <person name="Sorensen J.L."/>
            <person name="Fitzpatrick D.A."/>
            <person name="Frisvad J.C."/>
            <person name="Nielsen K.L."/>
        </authorList>
    </citation>
    <scope>NUCLEOTIDE SEQUENCE</scope>
    <source>
        <strain evidence="5">IBT 26290</strain>
    </source>
</reference>
<dbReference type="SMART" id="SM00248">
    <property type="entry name" value="ANK"/>
    <property type="match status" value="8"/>
</dbReference>
<evidence type="ECO:0000256" key="4">
    <source>
        <dbReference type="SAM" id="SignalP"/>
    </source>
</evidence>
<dbReference type="PANTHER" id="PTHR24198">
    <property type="entry name" value="ANKYRIN REPEAT AND PROTEIN KINASE DOMAIN-CONTAINING PROTEIN"/>
    <property type="match status" value="1"/>
</dbReference>
<evidence type="ECO:0000256" key="3">
    <source>
        <dbReference type="PROSITE-ProRule" id="PRU00023"/>
    </source>
</evidence>
<evidence type="ECO:0000313" key="5">
    <source>
        <dbReference type="EMBL" id="KAJ5168392.1"/>
    </source>
</evidence>
<feature type="repeat" description="ANK" evidence="3">
    <location>
        <begin position="409"/>
        <end position="441"/>
    </location>
</feature>
<dbReference type="AlphaFoldDB" id="A0A9W9IBH7"/>
<dbReference type="Proteomes" id="UP001149163">
    <property type="component" value="Unassembled WGS sequence"/>
</dbReference>
<accession>A0A9W9IBH7</accession>
<evidence type="ECO:0000256" key="1">
    <source>
        <dbReference type="ARBA" id="ARBA00022737"/>
    </source>
</evidence>
<name>A0A9W9IBH7_9EURO</name>
<dbReference type="EMBL" id="JAPQKN010000002">
    <property type="protein sequence ID" value="KAJ5168392.1"/>
    <property type="molecule type" value="Genomic_DNA"/>
</dbReference>
<feature type="repeat" description="ANK" evidence="3">
    <location>
        <begin position="454"/>
        <end position="480"/>
    </location>
</feature>
<dbReference type="SUPFAM" id="SSF48403">
    <property type="entry name" value="Ankyrin repeat"/>
    <property type="match status" value="2"/>
</dbReference>
<keyword evidence="4" id="KW-0732">Signal</keyword>
<feature type="chain" id="PRO_5040766668" evidence="4">
    <location>
        <begin position="22"/>
        <end position="480"/>
    </location>
</feature>
<evidence type="ECO:0000256" key="2">
    <source>
        <dbReference type="ARBA" id="ARBA00023043"/>
    </source>
</evidence>
<gene>
    <name evidence="5" type="ORF">N7482_003986</name>
</gene>
<dbReference type="InterPro" id="IPR002110">
    <property type="entry name" value="Ankyrin_rpt"/>
</dbReference>
<comment type="caution">
    <text evidence="5">The sequence shown here is derived from an EMBL/GenBank/DDBJ whole genome shotgun (WGS) entry which is preliminary data.</text>
</comment>
<feature type="repeat" description="ANK" evidence="3">
    <location>
        <begin position="94"/>
        <end position="126"/>
    </location>
</feature>
<dbReference type="OrthoDB" id="1577640at2759"/>
<protein>
    <submittedName>
        <fullName evidence="5">Uncharacterized protein</fullName>
    </submittedName>
</protein>
<dbReference type="PANTHER" id="PTHR24198:SF165">
    <property type="entry name" value="ANKYRIN REPEAT-CONTAINING PROTEIN-RELATED"/>
    <property type="match status" value="1"/>
</dbReference>
<evidence type="ECO:0000313" key="6">
    <source>
        <dbReference type="Proteomes" id="UP001149163"/>
    </source>
</evidence>
<keyword evidence="2 3" id="KW-0040">ANK repeat</keyword>
<feature type="signal peptide" evidence="4">
    <location>
        <begin position="1"/>
        <end position="21"/>
    </location>
</feature>
<organism evidence="5 6">
    <name type="scientific">Penicillium canariense</name>
    <dbReference type="NCBI Taxonomy" id="189055"/>
    <lineage>
        <taxon>Eukaryota</taxon>
        <taxon>Fungi</taxon>
        <taxon>Dikarya</taxon>
        <taxon>Ascomycota</taxon>
        <taxon>Pezizomycotina</taxon>
        <taxon>Eurotiomycetes</taxon>
        <taxon>Eurotiomycetidae</taxon>
        <taxon>Eurotiales</taxon>
        <taxon>Aspergillaceae</taxon>
        <taxon>Penicillium</taxon>
    </lineage>
</organism>
<dbReference type="InterPro" id="IPR036770">
    <property type="entry name" value="Ankyrin_rpt-contain_sf"/>
</dbReference>
<proteinExistence type="predicted"/>
<dbReference type="Gene3D" id="1.25.40.20">
    <property type="entry name" value="Ankyrin repeat-containing domain"/>
    <property type="match status" value="3"/>
</dbReference>
<feature type="repeat" description="ANK" evidence="3">
    <location>
        <begin position="160"/>
        <end position="192"/>
    </location>
</feature>
<dbReference type="Pfam" id="PF00023">
    <property type="entry name" value="Ank"/>
    <property type="match status" value="2"/>
</dbReference>
<dbReference type="PROSITE" id="PS50088">
    <property type="entry name" value="ANK_REPEAT"/>
    <property type="match status" value="6"/>
</dbReference>
<dbReference type="Pfam" id="PF12796">
    <property type="entry name" value="Ank_2"/>
    <property type="match status" value="2"/>
</dbReference>
<dbReference type="RefSeq" id="XP_056544853.1">
    <property type="nucleotide sequence ID" value="XM_056686111.1"/>
</dbReference>
<reference evidence="5" key="1">
    <citation type="submission" date="2022-11" db="EMBL/GenBank/DDBJ databases">
        <authorList>
            <person name="Petersen C."/>
        </authorList>
    </citation>
    <scope>NUCLEOTIDE SEQUENCE</scope>
    <source>
        <strain evidence="5">IBT 26290</strain>
    </source>
</reference>
<keyword evidence="1" id="KW-0677">Repeat</keyword>
<dbReference type="PRINTS" id="PR01415">
    <property type="entry name" value="ANKYRIN"/>
</dbReference>
<dbReference type="GeneID" id="81425287"/>
<dbReference type="PROSITE" id="PS50297">
    <property type="entry name" value="ANK_REP_REGION"/>
    <property type="match status" value="5"/>
</dbReference>
<feature type="repeat" description="ANK" evidence="3">
    <location>
        <begin position="304"/>
        <end position="336"/>
    </location>
</feature>
<sequence>MSLTSLPFELLLLIASAVTDGRDGRLHPAQTLKSIYALSRTCRVIYGNLCWKLYRYDVDRGESSALLWAAVTNNPKTAKLSLASGGDTRATNQHGQSPLWLAARRGYRDIVEILLDHGADIEIRNPVGLTPLAIASREGCCEIMKVLLHRGAKHATQTPDHSTPLLWAIRAGATDAVKLLIEHGAQLPEPSTTPWRRWALAAYRAGPARWVGIPEIQALMESSHDPNQGNQLSVRPFLHAMQHQFLAMSTFILDQCITSINDLGSFFGHCPADEPMYDKSRQGIERVIWAGWRATEQRIHFGRPQNSPLWWAVYHGEEEFVEKLLKRGAGTNSQTDRYRHDRKPTRLLSLALVRGFPGIAELLLDCGADANYYFWDGSLLIRVLRLGNERLVMKVLSSLNMVGALHIANQRRPLVIAIGKQNATLVRMLLEFGADPNVEFSYVRKAEDGHKYEKRQTILSIAIQRGNRDVVETLLEYGAE</sequence>